<accession>A0ABU5HXY2</accession>
<evidence type="ECO:0000313" key="9">
    <source>
        <dbReference type="Proteomes" id="UP001294412"/>
    </source>
</evidence>
<proteinExistence type="predicted"/>
<comment type="caution">
    <text evidence="8">The sequence shown here is derived from an EMBL/GenBank/DDBJ whole genome shotgun (WGS) entry which is preliminary data.</text>
</comment>
<evidence type="ECO:0000256" key="5">
    <source>
        <dbReference type="ARBA" id="ARBA00022989"/>
    </source>
</evidence>
<protein>
    <submittedName>
        <fullName evidence="8">FUSC family protein</fullName>
    </submittedName>
</protein>
<keyword evidence="4 7" id="KW-0812">Transmembrane</keyword>
<organism evidence="8 9">
    <name type="scientific">Fulvimarina uroteuthidis</name>
    <dbReference type="NCBI Taxonomy" id="3098149"/>
    <lineage>
        <taxon>Bacteria</taxon>
        <taxon>Pseudomonadati</taxon>
        <taxon>Pseudomonadota</taxon>
        <taxon>Alphaproteobacteria</taxon>
        <taxon>Hyphomicrobiales</taxon>
        <taxon>Aurantimonadaceae</taxon>
        <taxon>Fulvimarina</taxon>
    </lineage>
</organism>
<dbReference type="InterPro" id="IPR006726">
    <property type="entry name" value="PHBA_efflux_AaeB/fusaric-R"/>
</dbReference>
<keyword evidence="9" id="KW-1185">Reference proteome</keyword>
<reference evidence="8 9" key="1">
    <citation type="submission" date="2023-12" db="EMBL/GenBank/DDBJ databases">
        <title>Description of Novel Strain Fulvimarina sp. 2208YS6-2-32 isolated from Uroteuthis (Photololigo) edulis.</title>
        <authorList>
            <person name="Park J.-S."/>
        </authorList>
    </citation>
    <scope>NUCLEOTIDE SEQUENCE [LARGE SCALE GENOMIC DNA]</scope>
    <source>
        <strain evidence="8 9">2208YS6-2-32</strain>
    </source>
</reference>
<dbReference type="RefSeq" id="WP_322185451.1">
    <property type="nucleotide sequence ID" value="NZ_JAXLPB010000001.1"/>
</dbReference>
<dbReference type="PANTHER" id="PTHR30509">
    <property type="entry name" value="P-HYDROXYBENZOIC ACID EFFLUX PUMP SUBUNIT-RELATED"/>
    <property type="match status" value="1"/>
</dbReference>
<keyword evidence="3" id="KW-1003">Cell membrane</keyword>
<evidence type="ECO:0000256" key="1">
    <source>
        <dbReference type="ARBA" id="ARBA00004651"/>
    </source>
</evidence>
<comment type="subcellular location">
    <subcellularLocation>
        <location evidence="1">Cell membrane</location>
        <topology evidence="1">Multi-pass membrane protein</topology>
    </subcellularLocation>
</comment>
<evidence type="ECO:0000256" key="4">
    <source>
        <dbReference type="ARBA" id="ARBA00022692"/>
    </source>
</evidence>
<keyword evidence="6 7" id="KW-0472">Membrane</keyword>
<feature type="transmembrane region" description="Helical" evidence="7">
    <location>
        <begin position="129"/>
        <end position="150"/>
    </location>
</feature>
<gene>
    <name evidence="8" type="ORF">U0C82_02390</name>
</gene>
<feature type="transmembrane region" description="Helical" evidence="7">
    <location>
        <begin position="467"/>
        <end position="484"/>
    </location>
</feature>
<dbReference type="Pfam" id="PF04632">
    <property type="entry name" value="FUSC"/>
    <property type="match status" value="1"/>
</dbReference>
<feature type="transmembrane region" description="Helical" evidence="7">
    <location>
        <begin position="391"/>
        <end position="408"/>
    </location>
</feature>
<evidence type="ECO:0000256" key="7">
    <source>
        <dbReference type="SAM" id="Phobius"/>
    </source>
</evidence>
<feature type="transmembrane region" description="Helical" evidence="7">
    <location>
        <begin position="514"/>
        <end position="539"/>
    </location>
</feature>
<evidence type="ECO:0000256" key="3">
    <source>
        <dbReference type="ARBA" id="ARBA00022475"/>
    </source>
</evidence>
<evidence type="ECO:0000313" key="8">
    <source>
        <dbReference type="EMBL" id="MDY8107998.1"/>
    </source>
</evidence>
<dbReference type="PANTHER" id="PTHR30509:SF9">
    <property type="entry name" value="MULTIDRUG RESISTANCE PROTEIN MDTO"/>
    <property type="match status" value="1"/>
</dbReference>
<feature type="transmembrane region" description="Helical" evidence="7">
    <location>
        <begin position="414"/>
        <end position="431"/>
    </location>
</feature>
<feature type="transmembrane region" description="Helical" evidence="7">
    <location>
        <begin position="104"/>
        <end position="122"/>
    </location>
</feature>
<dbReference type="Proteomes" id="UP001294412">
    <property type="component" value="Unassembled WGS sequence"/>
</dbReference>
<feature type="transmembrane region" description="Helical" evidence="7">
    <location>
        <begin position="491"/>
        <end position="508"/>
    </location>
</feature>
<keyword evidence="5 7" id="KW-1133">Transmembrane helix</keyword>
<feature type="transmembrane region" description="Helical" evidence="7">
    <location>
        <begin position="156"/>
        <end position="179"/>
    </location>
</feature>
<name>A0ABU5HXY2_9HYPH</name>
<evidence type="ECO:0000256" key="2">
    <source>
        <dbReference type="ARBA" id="ARBA00022448"/>
    </source>
</evidence>
<dbReference type="EMBL" id="JAXLPB010000001">
    <property type="protein sequence ID" value="MDY8107998.1"/>
    <property type="molecule type" value="Genomic_DNA"/>
</dbReference>
<sequence length="708" mass="75483">MREASILSGHASWEARLTHVLGAAGLDGEQALYAFKVTTAAGLTMFLAFLIDLPYTYWALLTLPLVVTPQSGMTVWRSAARVGGTLVGAVAGLAFVGMFAQNGLVMIACLALWIFGCGYNARSQLGFDGYAYGTAGLTALVVCIDTGANADMAFSFAYWRTTETIIAVIASFVVLLTLFPRSVRDDLVASFDDATTRVFDLVRDAAALNEEQGAKARLGAATSLTGLYTLLRAQKLERNHVGPDFARLRSATVRLNRVFIDSGGLSATVSRAAHHAILIGDLEAKRRRLEGLVADLPKPSDDIAASLARIADLRGFADELERGQAMAKAALGSGEPERIEGLLTYRMRETAAALADYLDAAVIVADPKRAPLPDRAFDSRYADRSAAIQRGFRPAVAFFAVSMFWIFSGSGNGAILALITGALSLLIPTILPRAILATAGIKIFLGFMAGGALAFMLLLLLPHMNGFTGFLALFLPTIFVTFYVCKGPNRAIALGATIMIAIALQPANDQTYDAVRLFNIVVTLSIMPAAFVSAMLIVLPEDKPWLRRHLARAGTSLMRAAADGDVKNEDSFIAKAIDVVADYGGDLDMDDEADAQLVNRVKAVAHAGHEMIAIDRLSRTGHLPEALAGDIATVRAAVVSAVKKRGVADPAREVEALDEARGRAAAALALFEGPSVMRTAMLRYALALALLRTVIVQGRIALPAERSR</sequence>
<keyword evidence="2" id="KW-0813">Transport</keyword>
<evidence type="ECO:0000256" key="6">
    <source>
        <dbReference type="ARBA" id="ARBA00023136"/>
    </source>
</evidence>
<feature type="transmembrane region" description="Helical" evidence="7">
    <location>
        <begin position="45"/>
        <end position="67"/>
    </location>
</feature>
<feature type="transmembrane region" description="Helical" evidence="7">
    <location>
        <begin position="443"/>
        <end position="461"/>
    </location>
</feature>